<dbReference type="InterPro" id="IPR011009">
    <property type="entry name" value="Kinase-like_dom_sf"/>
</dbReference>
<dbReference type="CDD" id="cd05154">
    <property type="entry name" value="ACAD10_11_N-like"/>
    <property type="match status" value="1"/>
</dbReference>
<dbReference type="RefSeq" id="WP_214058253.1">
    <property type="nucleotide sequence ID" value="NZ_BAAAHS010000059.1"/>
</dbReference>
<feature type="domain" description="Aminoglycoside phosphotransferase" evidence="1">
    <location>
        <begin position="40"/>
        <end position="285"/>
    </location>
</feature>
<dbReference type="PANTHER" id="PTHR47829">
    <property type="entry name" value="HYDROLASE, PUTATIVE (AFU_ORTHOLOGUE AFUA_1G12880)-RELATED"/>
    <property type="match status" value="1"/>
</dbReference>
<dbReference type="InterPro" id="IPR002575">
    <property type="entry name" value="Aminoglycoside_PTrfase"/>
</dbReference>
<dbReference type="PANTHER" id="PTHR47829:SF1">
    <property type="entry name" value="HAD FAMILY PHOSPHATASE"/>
    <property type="match status" value="1"/>
</dbReference>
<name>A0ABX8EI10_9ACTN</name>
<dbReference type="InterPro" id="IPR041726">
    <property type="entry name" value="ACAD10_11_N"/>
</dbReference>
<gene>
    <name evidence="2" type="ORF">ENKNEFLB_01085</name>
</gene>
<keyword evidence="2" id="KW-0808">Transferase</keyword>
<dbReference type="GO" id="GO:0016740">
    <property type="term" value="F:transferase activity"/>
    <property type="evidence" value="ECO:0007669"/>
    <property type="project" value="UniProtKB-KW"/>
</dbReference>
<dbReference type="EMBL" id="CP075371">
    <property type="protein sequence ID" value="QVT78707.1"/>
    <property type="molecule type" value="Genomic_DNA"/>
</dbReference>
<accession>A0ABX8EI10</accession>
<dbReference type="Gene3D" id="3.90.1200.10">
    <property type="match status" value="1"/>
</dbReference>
<proteinExistence type="predicted"/>
<evidence type="ECO:0000313" key="2">
    <source>
        <dbReference type="EMBL" id="QVT78707.1"/>
    </source>
</evidence>
<evidence type="ECO:0000259" key="1">
    <source>
        <dbReference type="Pfam" id="PF01636"/>
    </source>
</evidence>
<dbReference type="EC" id="2.7.1.-" evidence="2"/>
<dbReference type="Proteomes" id="UP000679307">
    <property type="component" value="Chromosome"/>
</dbReference>
<dbReference type="SUPFAM" id="SSF56112">
    <property type="entry name" value="Protein kinase-like (PK-like)"/>
    <property type="match status" value="1"/>
</dbReference>
<protein>
    <submittedName>
        <fullName evidence="2">Aminoglycoside phosphotransferase</fullName>
        <ecNumber evidence="2">2.7.1.-</ecNumber>
    </submittedName>
</protein>
<organism evidence="2 3">
    <name type="scientific">Nocardioides aquaticus</name>
    <dbReference type="NCBI Taxonomy" id="160826"/>
    <lineage>
        <taxon>Bacteria</taxon>
        <taxon>Bacillati</taxon>
        <taxon>Actinomycetota</taxon>
        <taxon>Actinomycetes</taxon>
        <taxon>Propionibacteriales</taxon>
        <taxon>Nocardioidaceae</taxon>
        <taxon>Nocardioides</taxon>
    </lineage>
</organism>
<evidence type="ECO:0000313" key="3">
    <source>
        <dbReference type="Proteomes" id="UP000679307"/>
    </source>
</evidence>
<reference evidence="2 3" key="1">
    <citation type="submission" date="2021-05" db="EMBL/GenBank/DDBJ databases">
        <title>Complete genome of Nocardioides aquaticus KCTC 9944T isolated from meromictic and hypersaline Ekho Lake, Antarctica.</title>
        <authorList>
            <person name="Hwang K."/>
            <person name="Kim K.M."/>
            <person name="Choe H."/>
        </authorList>
    </citation>
    <scope>NUCLEOTIDE SEQUENCE [LARGE SCALE GENOMIC DNA]</scope>
    <source>
        <strain evidence="2 3">KCTC 9944</strain>
    </source>
</reference>
<sequence length="356" mass="38031">MTDDTTDQLTTDLRGLDLAAFHRWYDGERPGDLDPDLRGRFLAGGKSNLTYEVTDGTTTRVVRRPPLGHVQATAHDMGREHTVMSALAGTAVPVPQTYAMCRDTDVLGAEFYVMELVRGTPYRTADQLAQIGPEATGRLAGAMVDVLAALHQVDPAAVGLEELGRPQGFLERQVRRWARQLEGSSSRELPDADTLVTRLRENVPAGDAEAVRAGIVHGDYRLDNLLADPDRVGQEVLAVVDWEMATLGDPLTDVALLLVYDRLSSITGGAAVADASRAPGYPGPDAILERYAAGGGLALDTLDFHLGLAYFKLAAILEGIHFRHQQGQTVGAGFDGVGEAVPTLLAAGLDATRSLA</sequence>
<dbReference type="Pfam" id="PF01636">
    <property type="entry name" value="APH"/>
    <property type="match status" value="1"/>
</dbReference>
<dbReference type="Gene3D" id="3.30.200.20">
    <property type="entry name" value="Phosphorylase Kinase, domain 1"/>
    <property type="match status" value="1"/>
</dbReference>
<dbReference type="InterPro" id="IPR052898">
    <property type="entry name" value="ACAD10-like"/>
</dbReference>
<keyword evidence="3" id="KW-1185">Reference proteome</keyword>